<dbReference type="PRINTS" id="PR00344">
    <property type="entry name" value="BCTRLSENSOR"/>
</dbReference>
<feature type="domain" description="Histidine kinase" evidence="12">
    <location>
        <begin position="274"/>
        <end position="488"/>
    </location>
</feature>
<dbReference type="InterPro" id="IPR003661">
    <property type="entry name" value="HisK_dim/P_dom"/>
</dbReference>
<dbReference type="SUPFAM" id="SSF47384">
    <property type="entry name" value="Homodimeric domain of signal transducing histidine kinase"/>
    <property type="match status" value="1"/>
</dbReference>
<dbReference type="GO" id="GO:0005886">
    <property type="term" value="C:plasma membrane"/>
    <property type="evidence" value="ECO:0007669"/>
    <property type="project" value="TreeGrafter"/>
</dbReference>
<evidence type="ECO:0000256" key="2">
    <source>
        <dbReference type="ARBA" id="ARBA00004370"/>
    </source>
</evidence>
<keyword evidence="10 11" id="KW-0472">Membrane</keyword>
<evidence type="ECO:0000256" key="4">
    <source>
        <dbReference type="ARBA" id="ARBA00022553"/>
    </source>
</evidence>
<evidence type="ECO:0000256" key="10">
    <source>
        <dbReference type="ARBA" id="ARBA00023136"/>
    </source>
</evidence>
<dbReference type="InterPro" id="IPR003660">
    <property type="entry name" value="HAMP_dom"/>
</dbReference>
<evidence type="ECO:0000259" key="12">
    <source>
        <dbReference type="PROSITE" id="PS50109"/>
    </source>
</evidence>
<name>A0A4R3MYK0_9GAMM</name>
<keyword evidence="8 11" id="KW-1133">Transmembrane helix</keyword>
<feature type="transmembrane region" description="Helical" evidence="11">
    <location>
        <begin position="194"/>
        <end position="212"/>
    </location>
</feature>
<dbReference type="SMART" id="SM00387">
    <property type="entry name" value="HATPase_c"/>
    <property type="match status" value="1"/>
</dbReference>
<dbReference type="PANTHER" id="PTHR45436:SF5">
    <property type="entry name" value="SENSOR HISTIDINE KINASE TRCS"/>
    <property type="match status" value="1"/>
</dbReference>
<comment type="caution">
    <text evidence="14">The sequence shown here is derived from an EMBL/GenBank/DDBJ whole genome shotgun (WGS) entry which is preliminary data.</text>
</comment>
<dbReference type="SUPFAM" id="SSF55874">
    <property type="entry name" value="ATPase domain of HSP90 chaperone/DNA topoisomerase II/histidine kinase"/>
    <property type="match status" value="1"/>
</dbReference>
<protein>
    <recommendedName>
        <fullName evidence="3">histidine kinase</fullName>
        <ecNumber evidence="3">2.7.13.3</ecNumber>
    </recommendedName>
</protein>
<dbReference type="SUPFAM" id="SSF158472">
    <property type="entry name" value="HAMP domain-like"/>
    <property type="match status" value="1"/>
</dbReference>
<dbReference type="PANTHER" id="PTHR45436">
    <property type="entry name" value="SENSOR HISTIDINE KINASE YKOH"/>
    <property type="match status" value="1"/>
</dbReference>
<dbReference type="Pfam" id="PF00512">
    <property type="entry name" value="HisKA"/>
    <property type="match status" value="1"/>
</dbReference>
<dbReference type="SMART" id="SM00304">
    <property type="entry name" value="HAMP"/>
    <property type="match status" value="1"/>
</dbReference>
<keyword evidence="7 14" id="KW-0418">Kinase</keyword>
<keyword evidence="9" id="KW-0902">Two-component regulatory system</keyword>
<evidence type="ECO:0000313" key="14">
    <source>
        <dbReference type="EMBL" id="TCT20711.1"/>
    </source>
</evidence>
<dbReference type="InterPro" id="IPR036097">
    <property type="entry name" value="HisK_dim/P_sf"/>
</dbReference>
<keyword evidence="6 11" id="KW-0812">Transmembrane</keyword>
<comment type="catalytic activity">
    <reaction evidence="1">
        <text>ATP + protein L-histidine = ADP + protein N-phospho-L-histidine.</text>
        <dbReference type="EC" id="2.7.13.3"/>
    </reaction>
</comment>
<dbReference type="GO" id="GO:0000155">
    <property type="term" value="F:phosphorelay sensor kinase activity"/>
    <property type="evidence" value="ECO:0007669"/>
    <property type="project" value="InterPro"/>
</dbReference>
<evidence type="ECO:0000256" key="9">
    <source>
        <dbReference type="ARBA" id="ARBA00023012"/>
    </source>
</evidence>
<dbReference type="Gene3D" id="1.10.287.130">
    <property type="match status" value="1"/>
</dbReference>
<comment type="subcellular location">
    <subcellularLocation>
        <location evidence="2">Membrane</location>
    </subcellularLocation>
</comment>
<evidence type="ECO:0000259" key="13">
    <source>
        <dbReference type="PROSITE" id="PS50885"/>
    </source>
</evidence>
<evidence type="ECO:0000256" key="1">
    <source>
        <dbReference type="ARBA" id="ARBA00000085"/>
    </source>
</evidence>
<feature type="domain" description="HAMP" evidence="13">
    <location>
        <begin position="214"/>
        <end position="266"/>
    </location>
</feature>
<reference evidence="14 15" key="1">
    <citation type="submission" date="2019-03" db="EMBL/GenBank/DDBJ databases">
        <title>Genomic Encyclopedia of Type Strains, Phase IV (KMG-IV): sequencing the most valuable type-strain genomes for metagenomic binning, comparative biology and taxonomic classification.</title>
        <authorList>
            <person name="Goeker M."/>
        </authorList>
    </citation>
    <scope>NUCLEOTIDE SEQUENCE [LARGE SCALE GENOMIC DNA]</scope>
    <source>
        <strain evidence="14 15">DSM 13587</strain>
    </source>
</reference>
<proteinExistence type="predicted"/>
<dbReference type="SMART" id="SM00388">
    <property type="entry name" value="HisKA"/>
    <property type="match status" value="1"/>
</dbReference>
<dbReference type="OrthoDB" id="9804645at2"/>
<dbReference type="Proteomes" id="UP000295717">
    <property type="component" value="Unassembled WGS sequence"/>
</dbReference>
<dbReference type="Pfam" id="PF02518">
    <property type="entry name" value="HATPase_c"/>
    <property type="match status" value="1"/>
</dbReference>
<keyword evidence="15" id="KW-1185">Reference proteome</keyword>
<evidence type="ECO:0000256" key="5">
    <source>
        <dbReference type="ARBA" id="ARBA00022679"/>
    </source>
</evidence>
<evidence type="ECO:0000256" key="7">
    <source>
        <dbReference type="ARBA" id="ARBA00022777"/>
    </source>
</evidence>
<dbReference type="PROSITE" id="PS50109">
    <property type="entry name" value="HIS_KIN"/>
    <property type="match status" value="1"/>
</dbReference>
<sequence>MRLSIHTKVFLTLLLACVVVLLGTQAFVQWSFQRGLVELADAREQERIERIAERLIDTYRHDGSWEPLAQDSRRWVMILLDRQDSFANRRPDDRRFLRHPPWLRDEPGSPGVWPPQEALDHIQRRQRPIPLELRLMLLDASGAILYGRPALIATSRPYPLQLDGQMIGTLALMPGSPAPEMAELRFHASQGDRLWIIALAMLLLAAALAYPLSRRLVRPVRNFQHAARRLATGDFSARVPTHGHDEIARLGRDINALATALEHNEAARRRWVADISHELRTPIALLRAELEALQDGVRPLEPSALDTLHGDVMRLGRLVDDLYELSITDMGALGYRLEETDVAEILSADIDAFRRSFQEAGLALDYHNTLPGPVLLHADGQRLSQLFRNLLRNSRQYTDAGGGLSIQLSRTDHQLCIDFQDTAPGVPKDALPHLFERLYRVEDSRNRHSGGAGLGLAIARNVVEAHGGTISADAAPGGGLWIRILLPA</sequence>
<evidence type="ECO:0000256" key="11">
    <source>
        <dbReference type="SAM" id="Phobius"/>
    </source>
</evidence>
<dbReference type="InterPro" id="IPR005467">
    <property type="entry name" value="His_kinase_dom"/>
</dbReference>
<dbReference type="CDD" id="cd06225">
    <property type="entry name" value="HAMP"/>
    <property type="match status" value="1"/>
</dbReference>
<dbReference type="CDD" id="cd00082">
    <property type="entry name" value="HisKA"/>
    <property type="match status" value="1"/>
</dbReference>
<dbReference type="EMBL" id="SMAO01000005">
    <property type="protein sequence ID" value="TCT20711.1"/>
    <property type="molecule type" value="Genomic_DNA"/>
</dbReference>
<dbReference type="Gene3D" id="6.10.340.10">
    <property type="match status" value="1"/>
</dbReference>
<dbReference type="Gene3D" id="3.30.565.10">
    <property type="entry name" value="Histidine kinase-like ATPase, C-terminal domain"/>
    <property type="match status" value="1"/>
</dbReference>
<dbReference type="InterPro" id="IPR036890">
    <property type="entry name" value="HATPase_C_sf"/>
</dbReference>
<dbReference type="InterPro" id="IPR003594">
    <property type="entry name" value="HATPase_dom"/>
</dbReference>
<dbReference type="InterPro" id="IPR004358">
    <property type="entry name" value="Sig_transdc_His_kin-like_C"/>
</dbReference>
<keyword evidence="4" id="KW-0597">Phosphoprotein</keyword>
<dbReference type="InterPro" id="IPR050428">
    <property type="entry name" value="TCS_sensor_his_kinase"/>
</dbReference>
<dbReference type="EC" id="2.7.13.3" evidence="3"/>
<dbReference type="Pfam" id="PF00672">
    <property type="entry name" value="HAMP"/>
    <property type="match status" value="1"/>
</dbReference>
<gene>
    <name evidence="14" type="ORF">EDC35_105150</name>
</gene>
<evidence type="ECO:0000256" key="8">
    <source>
        <dbReference type="ARBA" id="ARBA00022989"/>
    </source>
</evidence>
<accession>A0A4R3MYK0</accession>
<dbReference type="RefSeq" id="WP_132977318.1">
    <property type="nucleotide sequence ID" value="NZ_SMAO01000005.1"/>
</dbReference>
<keyword evidence="5" id="KW-0808">Transferase</keyword>
<organism evidence="14 15">
    <name type="scientific">Thiobaca trueperi</name>
    <dbReference type="NCBI Taxonomy" id="127458"/>
    <lineage>
        <taxon>Bacteria</taxon>
        <taxon>Pseudomonadati</taxon>
        <taxon>Pseudomonadota</taxon>
        <taxon>Gammaproteobacteria</taxon>
        <taxon>Chromatiales</taxon>
        <taxon>Chromatiaceae</taxon>
        <taxon>Thiobaca</taxon>
    </lineage>
</organism>
<evidence type="ECO:0000256" key="3">
    <source>
        <dbReference type="ARBA" id="ARBA00012438"/>
    </source>
</evidence>
<evidence type="ECO:0000313" key="15">
    <source>
        <dbReference type="Proteomes" id="UP000295717"/>
    </source>
</evidence>
<dbReference type="PROSITE" id="PS50885">
    <property type="entry name" value="HAMP"/>
    <property type="match status" value="1"/>
</dbReference>
<evidence type="ECO:0000256" key="6">
    <source>
        <dbReference type="ARBA" id="ARBA00022692"/>
    </source>
</evidence>
<dbReference type="AlphaFoldDB" id="A0A4R3MYK0"/>